<dbReference type="Pfam" id="PF00401">
    <property type="entry name" value="ATP-synt_DE"/>
    <property type="match status" value="1"/>
</dbReference>
<dbReference type="AlphaFoldDB" id="A0A1G1VSL7"/>
<evidence type="ECO:0000259" key="11">
    <source>
        <dbReference type="Pfam" id="PF02823"/>
    </source>
</evidence>
<evidence type="ECO:0000313" key="12">
    <source>
        <dbReference type="EMBL" id="OGY18389.1"/>
    </source>
</evidence>
<evidence type="ECO:0000256" key="6">
    <source>
        <dbReference type="ARBA" id="ARBA00023196"/>
    </source>
</evidence>
<evidence type="ECO:0000313" key="13">
    <source>
        <dbReference type="Proteomes" id="UP000179233"/>
    </source>
</evidence>
<dbReference type="InterPro" id="IPR020547">
    <property type="entry name" value="ATP_synth_F1_esu_C"/>
</dbReference>
<evidence type="ECO:0000256" key="5">
    <source>
        <dbReference type="ARBA" id="ARBA00023136"/>
    </source>
</evidence>
<evidence type="ECO:0000256" key="9">
    <source>
        <dbReference type="RuleBase" id="RU003656"/>
    </source>
</evidence>
<dbReference type="Gene3D" id="1.20.5.440">
    <property type="entry name" value="ATP synthase delta/epsilon subunit, C-terminal domain"/>
    <property type="match status" value="1"/>
</dbReference>
<dbReference type="GO" id="GO:0045259">
    <property type="term" value="C:proton-transporting ATP synthase complex"/>
    <property type="evidence" value="ECO:0007669"/>
    <property type="project" value="UniProtKB-KW"/>
</dbReference>
<dbReference type="InterPro" id="IPR036794">
    <property type="entry name" value="ATP_F1_dsu/esu_C_sf"/>
</dbReference>
<evidence type="ECO:0000256" key="7">
    <source>
        <dbReference type="ARBA" id="ARBA00023310"/>
    </source>
</evidence>
<dbReference type="EMBL" id="MHCJ01000003">
    <property type="protein sequence ID" value="OGY18389.1"/>
    <property type="molecule type" value="Genomic_DNA"/>
</dbReference>
<keyword evidence="4 8" id="KW-0406">Ion transport</keyword>
<keyword evidence="6 8" id="KW-0139">CF(1)</keyword>
<feature type="domain" description="ATP synthase epsilon subunit C-terminal" evidence="10">
    <location>
        <begin position="87"/>
        <end position="131"/>
    </location>
</feature>
<proteinExistence type="inferred from homology"/>
<dbReference type="PANTHER" id="PTHR13822:SF10">
    <property type="entry name" value="ATP SYNTHASE EPSILON CHAIN, CHLOROPLASTIC"/>
    <property type="match status" value="1"/>
</dbReference>
<dbReference type="Proteomes" id="UP000179233">
    <property type="component" value="Unassembled WGS sequence"/>
</dbReference>
<comment type="subunit">
    <text evidence="8 9">F-type ATPases have 2 components, CF(1) - the catalytic core - and CF(0) - the membrane proton channel. CF(1) has five subunits: alpha(3), beta(3), gamma(1), delta(1), epsilon(1). CF(0) has three main subunits: a, b and c.</text>
</comment>
<dbReference type="GO" id="GO:0005524">
    <property type="term" value="F:ATP binding"/>
    <property type="evidence" value="ECO:0007669"/>
    <property type="project" value="UniProtKB-UniRule"/>
</dbReference>
<comment type="function">
    <text evidence="8">Produces ATP from ADP in the presence of a proton gradient across the membrane.</text>
</comment>
<keyword evidence="7 8" id="KW-0066">ATP synthesis</keyword>
<keyword evidence="8" id="KW-1003">Cell membrane</keyword>
<dbReference type="InterPro" id="IPR001469">
    <property type="entry name" value="ATP_synth_F1_dsu/esu"/>
</dbReference>
<dbReference type="NCBIfam" id="TIGR01216">
    <property type="entry name" value="ATP_synt_epsi"/>
    <property type="match status" value="1"/>
</dbReference>
<dbReference type="Gene3D" id="2.60.15.10">
    <property type="entry name" value="F0F1 ATP synthase delta/epsilon subunit, N-terminal"/>
    <property type="match status" value="1"/>
</dbReference>
<protein>
    <recommendedName>
        <fullName evidence="8">ATP synthase epsilon chain</fullName>
    </recommendedName>
    <alternativeName>
        <fullName evidence="8">ATP synthase F1 sector epsilon subunit</fullName>
    </alternativeName>
    <alternativeName>
        <fullName evidence="8">F-ATPase epsilon subunit</fullName>
    </alternativeName>
</protein>
<evidence type="ECO:0000259" key="10">
    <source>
        <dbReference type="Pfam" id="PF00401"/>
    </source>
</evidence>
<dbReference type="SUPFAM" id="SSF51344">
    <property type="entry name" value="Epsilon subunit of F1F0-ATP synthase N-terminal domain"/>
    <property type="match status" value="1"/>
</dbReference>
<evidence type="ECO:0000256" key="2">
    <source>
        <dbReference type="ARBA" id="ARBA00005712"/>
    </source>
</evidence>
<dbReference type="SUPFAM" id="SSF46604">
    <property type="entry name" value="Epsilon subunit of F1F0-ATP synthase C-terminal domain"/>
    <property type="match status" value="1"/>
</dbReference>
<dbReference type="HAMAP" id="MF_00530">
    <property type="entry name" value="ATP_synth_epsil_bac"/>
    <property type="match status" value="1"/>
</dbReference>
<evidence type="ECO:0000256" key="3">
    <source>
        <dbReference type="ARBA" id="ARBA00022448"/>
    </source>
</evidence>
<keyword evidence="8" id="KW-0375">Hydrogen ion transport</keyword>
<accession>A0A1G1VSL7</accession>
<evidence type="ECO:0000256" key="4">
    <source>
        <dbReference type="ARBA" id="ARBA00023065"/>
    </source>
</evidence>
<evidence type="ECO:0000256" key="8">
    <source>
        <dbReference type="HAMAP-Rule" id="MF_00530"/>
    </source>
</evidence>
<name>A0A1G1VSL7_9BACT</name>
<dbReference type="GO" id="GO:0046933">
    <property type="term" value="F:proton-transporting ATP synthase activity, rotational mechanism"/>
    <property type="evidence" value="ECO:0007669"/>
    <property type="project" value="UniProtKB-UniRule"/>
</dbReference>
<evidence type="ECO:0000256" key="1">
    <source>
        <dbReference type="ARBA" id="ARBA00004202"/>
    </source>
</evidence>
<dbReference type="CDD" id="cd12152">
    <property type="entry name" value="F1-ATPase_delta"/>
    <property type="match status" value="1"/>
</dbReference>
<comment type="subcellular location">
    <subcellularLocation>
        <location evidence="1 8">Cell membrane</location>
        <topology evidence="1 8">Peripheral membrane protein</topology>
    </subcellularLocation>
</comment>
<dbReference type="GO" id="GO:0005886">
    <property type="term" value="C:plasma membrane"/>
    <property type="evidence" value="ECO:0007669"/>
    <property type="project" value="UniProtKB-SubCell"/>
</dbReference>
<sequence>MELFSLEVISQDTVLYQDTAESVTAYASEGAVTILAHHTPFFSSLNTGTITVRKGDQTIELVTGAGFIDVSSENTVTILVDSAVRAEEIDIRKAEEAKTRAEELLKQRVSRTEILLAEASLKKAVLELKVARARKHHGQTFS</sequence>
<keyword evidence="3 8" id="KW-0813">Transport</keyword>
<dbReference type="Pfam" id="PF02823">
    <property type="entry name" value="ATP-synt_DE_N"/>
    <property type="match status" value="1"/>
</dbReference>
<dbReference type="InterPro" id="IPR036771">
    <property type="entry name" value="ATPsynth_dsu/esu_N"/>
</dbReference>
<feature type="domain" description="ATP synthase F1 complex delta/epsilon subunit N-terminal" evidence="11">
    <location>
        <begin position="4"/>
        <end position="83"/>
    </location>
</feature>
<comment type="similarity">
    <text evidence="2 8 9">Belongs to the ATPase epsilon chain family.</text>
</comment>
<organism evidence="12 13">
    <name type="scientific">Candidatus Chisholmbacteria bacterium RIFCSPHIGHO2_01_FULL_52_32</name>
    <dbReference type="NCBI Taxonomy" id="1797591"/>
    <lineage>
        <taxon>Bacteria</taxon>
        <taxon>Candidatus Chisholmiibacteriota</taxon>
    </lineage>
</organism>
<reference evidence="12 13" key="1">
    <citation type="journal article" date="2016" name="Nat. Commun.">
        <title>Thousands of microbial genomes shed light on interconnected biogeochemical processes in an aquifer system.</title>
        <authorList>
            <person name="Anantharaman K."/>
            <person name="Brown C.T."/>
            <person name="Hug L.A."/>
            <person name="Sharon I."/>
            <person name="Castelle C.J."/>
            <person name="Probst A.J."/>
            <person name="Thomas B.C."/>
            <person name="Singh A."/>
            <person name="Wilkins M.J."/>
            <person name="Karaoz U."/>
            <person name="Brodie E.L."/>
            <person name="Williams K.H."/>
            <person name="Hubbard S.S."/>
            <person name="Banfield J.F."/>
        </authorList>
    </citation>
    <scope>NUCLEOTIDE SEQUENCE [LARGE SCALE GENOMIC DNA]</scope>
</reference>
<comment type="caution">
    <text evidence="12">The sequence shown here is derived from an EMBL/GenBank/DDBJ whole genome shotgun (WGS) entry which is preliminary data.</text>
</comment>
<dbReference type="PANTHER" id="PTHR13822">
    <property type="entry name" value="ATP SYNTHASE DELTA/EPSILON CHAIN"/>
    <property type="match status" value="1"/>
</dbReference>
<dbReference type="InterPro" id="IPR020546">
    <property type="entry name" value="ATP_synth_F1_dsu/esu_N"/>
</dbReference>
<keyword evidence="5 8" id="KW-0472">Membrane</keyword>
<gene>
    <name evidence="8" type="primary">atpC</name>
    <name evidence="12" type="ORF">A2786_02705</name>
</gene>